<gene>
    <name evidence="2" type="ORF">POCTA_138.1.T1340048</name>
</gene>
<feature type="transmembrane region" description="Helical" evidence="1">
    <location>
        <begin position="134"/>
        <end position="157"/>
    </location>
</feature>
<dbReference type="OMA" id="RTQAFQC"/>
<dbReference type="Proteomes" id="UP000683925">
    <property type="component" value="Unassembled WGS sequence"/>
</dbReference>
<organism evidence="2 3">
    <name type="scientific">Paramecium octaurelia</name>
    <dbReference type="NCBI Taxonomy" id="43137"/>
    <lineage>
        <taxon>Eukaryota</taxon>
        <taxon>Sar</taxon>
        <taxon>Alveolata</taxon>
        <taxon>Ciliophora</taxon>
        <taxon>Intramacronucleata</taxon>
        <taxon>Oligohymenophorea</taxon>
        <taxon>Peniculida</taxon>
        <taxon>Parameciidae</taxon>
        <taxon>Paramecium</taxon>
    </lineage>
</organism>
<name>A0A8S1XZR6_PAROT</name>
<proteinExistence type="predicted"/>
<accession>A0A8S1XZR6</accession>
<evidence type="ECO:0000256" key="1">
    <source>
        <dbReference type="SAM" id="Phobius"/>
    </source>
</evidence>
<keyword evidence="3" id="KW-1185">Reference proteome</keyword>
<dbReference type="AlphaFoldDB" id="A0A8S1XZR6"/>
<dbReference type="OrthoDB" id="303571at2759"/>
<evidence type="ECO:0000313" key="2">
    <source>
        <dbReference type="EMBL" id="CAD8204934.1"/>
    </source>
</evidence>
<reference evidence="2" key="1">
    <citation type="submission" date="2021-01" db="EMBL/GenBank/DDBJ databases">
        <authorList>
            <consortium name="Genoscope - CEA"/>
            <person name="William W."/>
        </authorList>
    </citation>
    <scope>NUCLEOTIDE SEQUENCE</scope>
</reference>
<dbReference type="EMBL" id="CAJJDP010000135">
    <property type="protein sequence ID" value="CAD8204934.1"/>
    <property type="molecule type" value="Genomic_DNA"/>
</dbReference>
<keyword evidence="1" id="KW-1133">Transmembrane helix</keyword>
<protein>
    <submittedName>
        <fullName evidence="2">Uncharacterized protein</fullName>
    </submittedName>
</protein>
<evidence type="ECO:0000313" key="3">
    <source>
        <dbReference type="Proteomes" id="UP000683925"/>
    </source>
</evidence>
<feature type="transmembrane region" description="Helical" evidence="1">
    <location>
        <begin position="192"/>
        <end position="212"/>
    </location>
</feature>
<keyword evidence="1" id="KW-0812">Transmembrane</keyword>
<comment type="caution">
    <text evidence="2">The sequence shown here is derived from an EMBL/GenBank/DDBJ whole genome shotgun (WGS) entry which is preliminary data.</text>
</comment>
<sequence>MYQCAINQLKSLIQKNLYQGKVIFSLILGLQHKLQRSFQINNIIYMVKFNMRSQTYPKDNKSNPQSRDTIESLDQCVITIDKGGPHQENCAICYKKLCSKCFKQLELFSSKRTQAFQCPHCEELKELKNTILCLVVNTLQLILFLSILPIVAFALALTRTEKLIQEIEAKIESICIILIVNLLLSIPIYIGELIICIFIAPFKIILGFQAAMSQRDLIILKRVFSQQ</sequence>
<keyword evidence="1" id="KW-0472">Membrane</keyword>